<feature type="region of interest" description="Disordered" evidence="1">
    <location>
        <begin position="509"/>
        <end position="541"/>
    </location>
</feature>
<dbReference type="EnsemblProtists" id="EOD31615">
    <property type="protein sequence ID" value="EOD31615"/>
    <property type="gene ID" value="EMIHUDRAFT_231578"/>
</dbReference>
<organism evidence="2 3">
    <name type="scientific">Emiliania huxleyi (strain CCMP1516)</name>
    <dbReference type="NCBI Taxonomy" id="280463"/>
    <lineage>
        <taxon>Eukaryota</taxon>
        <taxon>Haptista</taxon>
        <taxon>Haptophyta</taxon>
        <taxon>Prymnesiophyceae</taxon>
        <taxon>Isochrysidales</taxon>
        <taxon>Noelaerhabdaceae</taxon>
        <taxon>Emiliania</taxon>
    </lineage>
</organism>
<dbReference type="EnsemblProtists" id="EOD21956">
    <property type="protein sequence ID" value="EOD21956"/>
    <property type="gene ID" value="EMIHUDRAFT_240717"/>
</dbReference>
<name>A0A0D3JEM1_EMIH1</name>
<dbReference type="RefSeq" id="XP_005784044.1">
    <property type="nucleotide sequence ID" value="XM_005783987.1"/>
</dbReference>
<dbReference type="RefSeq" id="XP_005774385.1">
    <property type="nucleotide sequence ID" value="XM_005774328.1"/>
</dbReference>
<reference evidence="3" key="1">
    <citation type="journal article" date="2013" name="Nature">
        <title>Pan genome of the phytoplankton Emiliania underpins its global distribution.</title>
        <authorList>
            <person name="Read B.A."/>
            <person name="Kegel J."/>
            <person name="Klute M.J."/>
            <person name="Kuo A."/>
            <person name="Lefebvre S.C."/>
            <person name="Maumus F."/>
            <person name="Mayer C."/>
            <person name="Miller J."/>
            <person name="Monier A."/>
            <person name="Salamov A."/>
            <person name="Young J."/>
            <person name="Aguilar M."/>
            <person name="Claverie J.M."/>
            <person name="Frickenhaus S."/>
            <person name="Gonzalez K."/>
            <person name="Herman E.K."/>
            <person name="Lin Y.C."/>
            <person name="Napier J."/>
            <person name="Ogata H."/>
            <person name="Sarno A.F."/>
            <person name="Shmutz J."/>
            <person name="Schroeder D."/>
            <person name="de Vargas C."/>
            <person name="Verret F."/>
            <person name="von Dassow P."/>
            <person name="Valentin K."/>
            <person name="Van de Peer Y."/>
            <person name="Wheeler G."/>
            <person name="Dacks J.B."/>
            <person name="Delwiche C.F."/>
            <person name="Dyhrman S.T."/>
            <person name="Glockner G."/>
            <person name="John U."/>
            <person name="Richards T."/>
            <person name="Worden A.Z."/>
            <person name="Zhang X."/>
            <person name="Grigoriev I.V."/>
            <person name="Allen A.E."/>
            <person name="Bidle K."/>
            <person name="Borodovsky M."/>
            <person name="Bowler C."/>
            <person name="Brownlee C."/>
            <person name="Cock J.M."/>
            <person name="Elias M."/>
            <person name="Gladyshev V.N."/>
            <person name="Groth M."/>
            <person name="Guda C."/>
            <person name="Hadaegh A."/>
            <person name="Iglesias-Rodriguez M.D."/>
            <person name="Jenkins J."/>
            <person name="Jones B.M."/>
            <person name="Lawson T."/>
            <person name="Leese F."/>
            <person name="Lindquist E."/>
            <person name="Lobanov A."/>
            <person name="Lomsadze A."/>
            <person name="Malik S.B."/>
            <person name="Marsh M.E."/>
            <person name="Mackinder L."/>
            <person name="Mock T."/>
            <person name="Mueller-Roeber B."/>
            <person name="Pagarete A."/>
            <person name="Parker M."/>
            <person name="Probert I."/>
            <person name="Quesneville H."/>
            <person name="Raines C."/>
            <person name="Rensing S.A."/>
            <person name="Riano-Pachon D.M."/>
            <person name="Richier S."/>
            <person name="Rokitta S."/>
            <person name="Shiraiwa Y."/>
            <person name="Soanes D.M."/>
            <person name="van der Giezen M."/>
            <person name="Wahlund T.M."/>
            <person name="Williams B."/>
            <person name="Wilson W."/>
            <person name="Wolfe G."/>
            <person name="Wurch L.L."/>
        </authorList>
    </citation>
    <scope>NUCLEOTIDE SEQUENCE</scope>
</reference>
<dbReference type="GeneID" id="17267500"/>
<dbReference type="GeneID" id="17276889"/>
<reference evidence="2" key="2">
    <citation type="submission" date="2024-10" db="UniProtKB">
        <authorList>
            <consortium name="EnsemblProtists"/>
        </authorList>
    </citation>
    <scope>IDENTIFICATION</scope>
</reference>
<dbReference type="KEGG" id="ehx:EMIHUDRAFT_240717"/>
<evidence type="ECO:0000313" key="3">
    <source>
        <dbReference type="Proteomes" id="UP000013827"/>
    </source>
</evidence>
<evidence type="ECO:0000313" key="2">
    <source>
        <dbReference type="EnsemblProtists" id="EOD21956"/>
    </source>
</evidence>
<proteinExistence type="predicted"/>
<feature type="region of interest" description="Disordered" evidence="1">
    <location>
        <begin position="1"/>
        <end position="40"/>
    </location>
</feature>
<protein>
    <submittedName>
        <fullName evidence="2">Uncharacterized protein</fullName>
    </submittedName>
</protein>
<sequence>MQIEHEEESRMQIDDEESCALGATSSPQPSDASATLATAAPARFDVTPAAAESPDESLPDLLQQHAANLLQQLDAEGEIPDGLPVKVGRDTPSCIDAALEHERTKEPLGSILRRRGSLDKNTRHVTKWLPAVRRLLECGVLHFGPVGPTAEQAALRERYAELVTQSRRALVEAKLPRRRGNGGDVNGSRPFLDCFEPALTAAVRFRAGDASSAEQAAADCGVTKGAVLFWDEQLEWAADPAKRQRVFAGQQLREEVQRLHAEVQRLRAEGQRSESLSSELEKLQLLPRPGPPPGLPRWRFGPDTVWDRPVRKHCSEIALGTLEFGAGIVTFERDEIRWTFSMPESHSSHCFPWPSWTLKLRTASLCSASASDIDFDLSLRGFVDVPLDLRGYDLSWELCRFAPRTSPTTSIGTSIADHYDPFSQPGSAKSYIRLRFDSSNDRLEALEAVPRIREILRLTIMTDDCGGYYWGPFHPRAQDEPWMAAERERRGRRDERYDPAAVARLWEEGERAREEAGEASAAAASQPAASPRQGAEPERQALSAFFDYPAAQALAGCQASWNPAGV</sequence>
<dbReference type="PaxDb" id="2903-EOD21956"/>
<feature type="compositionally biased region" description="Low complexity" evidence="1">
    <location>
        <begin position="518"/>
        <end position="534"/>
    </location>
</feature>
<dbReference type="HOGENOM" id="CLU_481861_0_0_1"/>
<dbReference type="KEGG" id="ehx:EMIHUDRAFT_231578"/>
<dbReference type="AlphaFoldDB" id="A0A0D3JEM1"/>
<feature type="compositionally biased region" description="Low complexity" evidence="1">
    <location>
        <begin position="29"/>
        <end position="40"/>
    </location>
</feature>
<keyword evidence="3" id="KW-1185">Reference proteome</keyword>
<evidence type="ECO:0000256" key="1">
    <source>
        <dbReference type="SAM" id="MobiDB-lite"/>
    </source>
</evidence>
<dbReference type="Proteomes" id="UP000013827">
    <property type="component" value="Unassembled WGS sequence"/>
</dbReference>
<accession>A0A0D3JEM1</accession>